<dbReference type="GO" id="GO:0007163">
    <property type="term" value="P:establishment or maintenance of cell polarity"/>
    <property type="evidence" value="ECO:0007669"/>
    <property type="project" value="UniProtKB-ARBA"/>
</dbReference>
<dbReference type="InterPro" id="IPR015919">
    <property type="entry name" value="Cadherin-like_sf"/>
</dbReference>
<feature type="region of interest" description="Disordered" evidence="16">
    <location>
        <begin position="167"/>
        <end position="340"/>
    </location>
</feature>
<dbReference type="Gene3D" id="3.40.50.300">
    <property type="entry name" value="P-loop containing nucleotide triphosphate hydrolases"/>
    <property type="match status" value="1"/>
</dbReference>
<evidence type="ECO:0000256" key="15">
    <source>
        <dbReference type="SAM" id="Coils"/>
    </source>
</evidence>
<dbReference type="Gene3D" id="2.60.40.60">
    <property type="entry name" value="Cadherins"/>
    <property type="match status" value="8"/>
</dbReference>
<dbReference type="Proteomes" id="UP001286313">
    <property type="component" value="Unassembled WGS sequence"/>
</dbReference>
<dbReference type="InterPro" id="IPR050971">
    <property type="entry name" value="Cadherin-domain_protein"/>
</dbReference>
<keyword evidence="8 14" id="KW-0106">Calcium</keyword>
<dbReference type="InterPro" id="IPR002126">
    <property type="entry name" value="Cadherin-like_dom"/>
</dbReference>
<feature type="domain" description="Cadherin" evidence="18">
    <location>
        <begin position="2122"/>
        <end position="2229"/>
    </location>
</feature>
<reference evidence="19" key="1">
    <citation type="submission" date="2023-10" db="EMBL/GenBank/DDBJ databases">
        <title>Genome assemblies of two species of porcelain crab, Petrolisthes cinctipes and Petrolisthes manimaculis (Anomura: Porcellanidae).</title>
        <authorList>
            <person name="Angst P."/>
        </authorList>
    </citation>
    <scope>NUCLEOTIDE SEQUENCE</scope>
    <source>
        <strain evidence="19">PB745_01</strain>
        <tissue evidence="19">Gill</tissue>
    </source>
</reference>
<dbReference type="GO" id="GO:0048589">
    <property type="term" value="P:developmental growth"/>
    <property type="evidence" value="ECO:0007669"/>
    <property type="project" value="UniProtKB-ARBA"/>
</dbReference>
<dbReference type="GO" id="GO:0005886">
    <property type="term" value="C:plasma membrane"/>
    <property type="evidence" value="ECO:0007669"/>
    <property type="project" value="UniProtKB-SubCell"/>
</dbReference>
<feature type="region of interest" description="Disordered" evidence="16">
    <location>
        <begin position="1"/>
        <end position="22"/>
    </location>
</feature>
<evidence type="ECO:0000256" key="6">
    <source>
        <dbReference type="ARBA" id="ARBA00022729"/>
    </source>
</evidence>
<dbReference type="SMART" id="SM00112">
    <property type="entry name" value="CA"/>
    <property type="match status" value="8"/>
</dbReference>
<evidence type="ECO:0000313" key="20">
    <source>
        <dbReference type="Proteomes" id="UP001286313"/>
    </source>
</evidence>
<evidence type="ECO:0000256" key="11">
    <source>
        <dbReference type="ARBA" id="ARBA00023136"/>
    </source>
</evidence>
<evidence type="ECO:0000256" key="13">
    <source>
        <dbReference type="ARBA" id="ARBA00023180"/>
    </source>
</evidence>
<dbReference type="GO" id="GO:0048513">
    <property type="term" value="P:animal organ development"/>
    <property type="evidence" value="ECO:0007669"/>
    <property type="project" value="UniProtKB-ARBA"/>
</dbReference>
<dbReference type="InterPro" id="IPR027417">
    <property type="entry name" value="P-loop_NTPase"/>
</dbReference>
<evidence type="ECO:0000256" key="1">
    <source>
        <dbReference type="ARBA" id="ARBA00004251"/>
    </source>
</evidence>
<feature type="compositionally biased region" description="Polar residues" evidence="16">
    <location>
        <begin position="2690"/>
        <end position="2705"/>
    </location>
</feature>
<dbReference type="PANTHER" id="PTHR24025:SF23">
    <property type="entry name" value="NEURAL-CADHERIN"/>
    <property type="match status" value="1"/>
</dbReference>
<proteinExistence type="predicted"/>
<feature type="coiled-coil region" evidence="15">
    <location>
        <begin position="831"/>
        <end position="858"/>
    </location>
</feature>
<dbReference type="GO" id="GO:0007156">
    <property type="term" value="P:homophilic cell adhesion via plasma membrane adhesion molecules"/>
    <property type="evidence" value="ECO:0007669"/>
    <property type="project" value="InterPro"/>
</dbReference>
<feature type="domain" description="Cadherin" evidence="18">
    <location>
        <begin position="1674"/>
        <end position="1795"/>
    </location>
</feature>
<evidence type="ECO:0000259" key="18">
    <source>
        <dbReference type="PROSITE" id="PS50268"/>
    </source>
</evidence>
<dbReference type="PROSITE" id="PS50268">
    <property type="entry name" value="CADHERIN_2"/>
    <property type="match status" value="8"/>
</dbReference>
<feature type="compositionally biased region" description="Polar residues" evidence="16">
    <location>
        <begin position="298"/>
        <end position="313"/>
    </location>
</feature>
<keyword evidence="11 17" id="KW-0472">Membrane</keyword>
<keyword evidence="6" id="KW-0732">Signal</keyword>
<dbReference type="PANTHER" id="PTHR24025">
    <property type="entry name" value="DESMOGLEIN FAMILY MEMBER"/>
    <property type="match status" value="1"/>
</dbReference>
<dbReference type="GO" id="GO:0001736">
    <property type="term" value="P:establishment of planar polarity"/>
    <property type="evidence" value="ECO:0007669"/>
    <property type="project" value="UniProtKB-ARBA"/>
</dbReference>
<dbReference type="PROSITE" id="PS00232">
    <property type="entry name" value="CADHERIN_1"/>
    <property type="match status" value="3"/>
</dbReference>
<dbReference type="FunFam" id="2.60.40.60:FF:000118">
    <property type="entry name" value="protocadherin Fat 4"/>
    <property type="match status" value="1"/>
</dbReference>
<keyword evidence="7" id="KW-0677">Repeat</keyword>
<evidence type="ECO:0000256" key="3">
    <source>
        <dbReference type="ARBA" id="ARBA00022536"/>
    </source>
</evidence>
<keyword evidence="5" id="KW-0479">Metal-binding</keyword>
<keyword evidence="10 17" id="KW-1133">Transmembrane helix</keyword>
<evidence type="ECO:0000256" key="17">
    <source>
        <dbReference type="SAM" id="Phobius"/>
    </source>
</evidence>
<dbReference type="CDD" id="cd11304">
    <property type="entry name" value="Cadherin_repeat"/>
    <property type="match status" value="6"/>
</dbReference>
<dbReference type="FunFam" id="2.60.40.60:FF:000345">
    <property type="entry name" value="Cadherin 2"/>
    <property type="match status" value="1"/>
</dbReference>
<gene>
    <name evidence="19" type="ORF">Pcinc_029183</name>
</gene>
<dbReference type="SUPFAM" id="SSF52540">
    <property type="entry name" value="P-loop containing nucleoside triphosphate hydrolases"/>
    <property type="match status" value="1"/>
</dbReference>
<feature type="domain" description="Cadherin" evidence="18">
    <location>
        <begin position="2349"/>
        <end position="2469"/>
    </location>
</feature>
<accession>A0AAE1K873</accession>
<keyword evidence="20" id="KW-1185">Reference proteome</keyword>
<organism evidence="19 20">
    <name type="scientific">Petrolisthes cinctipes</name>
    <name type="common">Flat porcelain crab</name>
    <dbReference type="NCBI Taxonomy" id="88211"/>
    <lineage>
        <taxon>Eukaryota</taxon>
        <taxon>Metazoa</taxon>
        <taxon>Ecdysozoa</taxon>
        <taxon>Arthropoda</taxon>
        <taxon>Crustacea</taxon>
        <taxon>Multicrustacea</taxon>
        <taxon>Malacostraca</taxon>
        <taxon>Eumalacostraca</taxon>
        <taxon>Eucarida</taxon>
        <taxon>Decapoda</taxon>
        <taxon>Pleocyemata</taxon>
        <taxon>Anomura</taxon>
        <taxon>Galatheoidea</taxon>
        <taxon>Porcellanidae</taxon>
        <taxon>Petrolisthes</taxon>
    </lineage>
</organism>
<dbReference type="FunFam" id="2.60.40.60:FF:000039">
    <property type="entry name" value="FAT atypical cadherin 3"/>
    <property type="match status" value="1"/>
</dbReference>
<dbReference type="PRINTS" id="PR00205">
    <property type="entry name" value="CADHERIN"/>
</dbReference>
<evidence type="ECO:0000256" key="5">
    <source>
        <dbReference type="ARBA" id="ARBA00022723"/>
    </source>
</evidence>
<keyword evidence="15" id="KW-0175">Coiled coil</keyword>
<keyword evidence="13" id="KW-0325">Glycoprotein</keyword>
<evidence type="ECO:0000256" key="14">
    <source>
        <dbReference type="PROSITE-ProRule" id="PRU00043"/>
    </source>
</evidence>
<keyword evidence="3" id="KW-0245">EGF-like domain</keyword>
<sequence length="2748" mass="307844">MKLRHSPLSNPGEVNPSPNNNTTDENVVKYFITVERSSRKCLEEIFTMLYRTWGRGKSYHTLQEFCEDCLGWPREQLASLLLQDFQPRPPSVHSTTKNGTMGTFSGSSVAWYPESVVLVPLPALSQKNIKRTERTAISHGVSTPDIHAAESCARKWISLLKGSEDTHTHSKSQLKGSEDTHTQSKSLLKGSEDKHTQSKSLLKGSEDKHIQSKSQVKGSEDKHTQFKSLLKGSEDKHTQSKSQVLKGSEDKHTQSKSQLKGSEDKHTQSKSQVLKGSEDKHTQSKSQLKGSEDKHTQSKSLQSLESDNPSPHQLSPRGHQKERSDEGTNTTTDHDNFLPKYHQHSTTHRTTGWENAACSPNYYQRCVHDVSSGISNATLSTTESCESVVVVDGNNALKTVSLESFSSVAGSMDKTQLILTESCESIASSTAHKIVLGESCDSVAAGSHISDHQEAKCHSMSKERGNKSLVESMTCQASTPLQEPHCKPSSSSTPTPLADRGVQSPGGNRVLSAPDTTKDIADTYIQNVDKSVMIPVSPSNNCLRGVLFDVESLLSREPNPSHLPRWALLLFITKVFPPLPNKTYHLLARLQRLYYVVCYQDLEYNPRHISLRVKVLSEVVRDLMAIISSDCKEIIVRFMSETSKKLNKAQRSLKKCLEDYAYSLDWVIKTRKDLKAAETDLHTTQDKSNEILRDYTRLLSCEPKDGTNDTKANISGIESCKSKVVGSNETGTINRSDSGNVSLADVIEGRDLDNVGEEVNRGASDGLFVSVMREVAVIQRRHSTLTSQRRFTKILRNTHKSVIQTKKEVRDRLESNVSAEEVTESSKEDIILQKKKITAKLTKEIKKLRREYRALETSEKANSDGDMVTPSPDTFQTLEVEGLDTNTLEKGVCGLQMVRDSEHGQILHNTRQEAKNFATRVRILDLGKWLMCRRYAANQITSVFSRLMLPDSDVSVSVLDVVGTREEDPSIIILSGPKGSGKSCICQYFLHQWQTNSNEHNSRLHEFDIVIYCTVENVLSSGSWSQYLTEHIFCLTLNDYSKSDINKVLGSMTVLFLLDVGVLTPEKRKVVRDVFSNLGDNRVVVTTRTDSESEMFNIAKEHSTKTLITKLCPMTYDAIEEYAAHIMSNVEEEPLAKTKALKFKKLVCSIKATEAVLYPLPIAYLLYVWREDPALALQSSSLSRLFAQVLFLSETNMMDPMMIESGGDTSTARGKVEHVSQQLCEAAWRVVTGTTWMYNDHILLEAGHNLLDSPLITTSFRSLIVIKEGMDGKQRGVLAHHSVAEILCGFYLGYLKASRSKGSSFLRRREKLDRYCVPDIKRFRHVLPHAAGALAYNKHNLEDTKEIASLYQNTLYDDRDMVSWRELLKECDYLPSMCTAVSGVLSRFASWTVAHHNQQTNCAVADLLRNGAYQPQLVVISQAMKGDMGGCSSYCVIHALSTCSSTLVHLRQETQFYSWGDKSTCDSLIVPLQPPGTLQECWGHLGVEGALALRHSHHLEELNVRISSCEALEALTQSIEQLRPGLKYLFLRLDITSSTPAACFCPLKFKGRKLWLKLRGVDDKSSNWAKQVAKRLSPWYTEVFARDDDGSAANQKVVFRIQHGAQDKFVMDADTGVISVAQGAVLDPDRTEPRATIYTLEVIALDGGIGTAQLQARTVVNITILDVNNKPPVFVNPGTVRVFENENSGLFVHRVEAEDLDARPRLRYYIDPFTSSARNEEGAIVKPSDYNYIEAFEMDSVEGVIRTVQSLDREQVEMIKLGLLCEDTEAATGGQTSTATLTIIVEDTNDNDPQFRKSYYRRNVAENAKKGTTIVTVVADDIDKNRTITYSLQGPAEILRLVSLDRETGEVVVLDRVDREQFSWLNFSVEAVDSGVPPRSSLVDVLVQVIDENDNNPVFVHPPTNLTIREDAPPGTQVALVNAVDPDADQYGLVTYLLDRKSSHGKFKIDPDTGIITVASPLNREEQSTYNLLIEAWDNYQFGYSSRESRNAFMQLGVTVADINDEAPVFEERDGCTMITEFHEPRATVTIVRAFDGDDPESPNGRIRLTIEGGNDKGLFDIRMIEPTAAQIFAAKPLVGKYGNYSLAVQAQDRGFPPNSVMAQVDICVSDFNDHAPEFVSPSVNLTIRVPENATVGSLVIQVRATDEDIGINGAVRYRILKDNLGNYQTFTIDQVTGAILLQKALDRERQKIYEIRVEAYDQGIPTPLSSDLDLTIYIRNVNDFQPQFLEDDVFVNFTEHKLPGAERTKLADTVDQDDIEEEKTAHVCYFIVGGDEFDNFNLDSMSHELMAVKELDREVEDHYTLIVKATEDCLTLPQPISFFNPADDTLLRVHIYVNDINDNPPKFTREVFTGGITTASDFGLEIMRLTAIDPDTGINSRLRYYMDGRVQETLSENLDNIRRSPFIVDPVSGVVKLNFDPQKGMKGYFDFKVYVNDSSGMSDRARVFIYLLREDQRVRFILRQSPDEVREQVEYFRDYLGNITGAIVNVDDFRVHENHDGTVDKTKTDLYLHLVDRSDNSVLEVKQVLAMIDENVEHLDHLFKELNVLDTQRAELITASAAEEDLLFLWLVGVIVFLTILLVLTVALCLSQKARYSRQLKAANATAFGECSHDPGVNRSSTVPNTNIHSVEGSNPIWMSGFDNDWYKDEDSLRYQHFVHRSEGNDSLDDNAVDPSLSPRGDRDVPYITHSNVPNPLSRESSTVGSNTQLMNHEQQNINETYRANLYQTFHKIANPLVDKKLETTEL</sequence>
<name>A0AAE1K873_PETCI</name>
<keyword evidence="4 17" id="KW-0812">Transmembrane</keyword>
<feature type="domain" description="Cadherin" evidence="18">
    <location>
        <begin position="2230"/>
        <end position="2348"/>
    </location>
</feature>
<dbReference type="FunFam" id="2.60.40.60:FF:000306">
    <property type="entry name" value="Cadherin 23"/>
    <property type="match status" value="1"/>
</dbReference>
<feature type="region of interest" description="Disordered" evidence="16">
    <location>
        <begin position="2665"/>
        <end position="2705"/>
    </location>
</feature>
<feature type="domain" description="Cadherin" evidence="18">
    <location>
        <begin position="1796"/>
        <end position="1899"/>
    </location>
</feature>
<dbReference type="GO" id="GO:0005509">
    <property type="term" value="F:calcium ion binding"/>
    <property type="evidence" value="ECO:0007669"/>
    <property type="project" value="UniProtKB-UniRule"/>
</dbReference>
<comment type="caution">
    <text evidence="19">The sequence shown here is derived from an EMBL/GenBank/DDBJ whole genome shotgun (WGS) entry which is preliminary data.</text>
</comment>
<dbReference type="GO" id="GO:0005911">
    <property type="term" value="C:cell-cell junction"/>
    <property type="evidence" value="ECO:0007669"/>
    <property type="project" value="TreeGrafter"/>
</dbReference>
<evidence type="ECO:0000256" key="9">
    <source>
        <dbReference type="ARBA" id="ARBA00022889"/>
    </source>
</evidence>
<evidence type="ECO:0000256" key="7">
    <source>
        <dbReference type="ARBA" id="ARBA00022737"/>
    </source>
</evidence>
<keyword evidence="9" id="KW-0130">Cell adhesion</keyword>
<keyword evidence="12" id="KW-1015">Disulfide bond</keyword>
<dbReference type="SUPFAM" id="SSF49313">
    <property type="entry name" value="Cadherin-like"/>
    <property type="match status" value="8"/>
</dbReference>
<evidence type="ECO:0000256" key="8">
    <source>
        <dbReference type="ARBA" id="ARBA00022837"/>
    </source>
</evidence>
<evidence type="ECO:0000256" key="16">
    <source>
        <dbReference type="SAM" id="MobiDB-lite"/>
    </source>
</evidence>
<feature type="domain" description="Cadherin" evidence="18">
    <location>
        <begin position="2019"/>
        <end position="2119"/>
    </location>
</feature>
<evidence type="ECO:0000313" key="19">
    <source>
        <dbReference type="EMBL" id="KAK3865195.1"/>
    </source>
</evidence>
<dbReference type="Pfam" id="PF00028">
    <property type="entry name" value="Cadherin"/>
    <property type="match status" value="6"/>
</dbReference>
<feature type="transmembrane region" description="Helical" evidence="17">
    <location>
        <begin position="2568"/>
        <end position="2591"/>
    </location>
</feature>
<evidence type="ECO:0000256" key="2">
    <source>
        <dbReference type="ARBA" id="ARBA00022475"/>
    </source>
</evidence>
<evidence type="ECO:0000256" key="10">
    <source>
        <dbReference type="ARBA" id="ARBA00022989"/>
    </source>
</evidence>
<feature type="compositionally biased region" description="Basic and acidic residues" evidence="16">
    <location>
        <begin position="319"/>
        <end position="337"/>
    </location>
</feature>
<dbReference type="FunFam" id="2.60.40.60:FF:000123">
    <property type="entry name" value="Protocadherin beta 4"/>
    <property type="match status" value="1"/>
</dbReference>
<feature type="domain" description="Cadherin" evidence="18">
    <location>
        <begin position="1900"/>
        <end position="2010"/>
    </location>
</feature>
<feature type="domain" description="Cadherin" evidence="18">
    <location>
        <begin position="1583"/>
        <end position="1674"/>
    </location>
</feature>
<dbReference type="InterPro" id="IPR020894">
    <property type="entry name" value="Cadherin_CS"/>
</dbReference>
<feature type="region of interest" description="Disordered" evidence="16">
    <location>
        <begin position="477"/>
        <end position="515"/>
    </location>
</feature>
<dbReference type="EMBL" id="JAWQEG010003644">
    <property type="protein sequence ID" value="KAK3865195.1"/>
    <property type="molecule type" value="Genomic_DNA"/>
</dbReference>
<evidence type="ECO:0000256" key="4">
    <source>
        <dbReference type="ARBA" id="ARBA00022692"/>
    </source>
</evidence>
<evidence type="ECO:0000256" key="12">
    <source>
        <dbReference type="ARBA" id="ARBA00023157"/>
    </source>
</evidence>
<keyword evidence="2" id="KW-1003">Cell membrane</keyword>
<protein>
    <recommendedName>
        <fullName evidence="18">Cadherin domain-containing protein</fullName>
    </recommendedName>
</protein>
<comment type="subcellular location">
    <subcellularLocation>
        <location evidence="1">Cell membrane</location>
        <topology evidence="1">Single-pass type I membrane protein</topology>
    </subcellularLocation>
</comment>